<dbReference type="PANTHER" id="PTHR19842">
    <property type="entry name" value="G BETA-LIKE PROTEIN GBL"/>
    <property type="match status" value="1"/>
</dbReference>
<dbReference type="PRINTS" id="PR00320">
    <property type="entry name" value="GPROTEINBRPT"/>
</dbReference>
<dbReference type="CDD" id="cd00200">
    <property type="entry name" value="WD40"/>
    <property type="match status" value="1"/>
</dbReference>
<dbReference type="EMBL" id="JAPFFF010000007">
    <property type="protein sequence ID" value="KAK8885280.1"/>
    <property type="molecule type" value="Genomic_DNA"/>
</dbReference>
<dbReference type="Pfam" id="PF00400">
    <property type="entry name" value="WD40"/>
    <property type="match status" value="4"/>
</dbReference>
<dbReference type="InterPro" id="IPR037588">
    <property type="entry name" value="MLST8"/>
</dbReference>
<evidence type="ECO:0008006" key="7">
    <source>
        <dbReference type="Google" id="ProtNLM"/>
    </source>
</evidence>
<dbReference type="PROSITE" id="PS50294">
    <property type="entry name" value="WD_REPEATS_REGION"/>
    <property type="match status" value="1"/>
</dbReference>
<accession>A0ABR2K2D1</accession>
<organism evidence="5 6">
    <name type="scientific">Tritrichomonas musculus</name>
    <dbReference type="NCBI Taxonomy" id="1915356"/>
    <lineage>
        <taxon>Eukaryota</taxon>
        <taxon>Metamonada</taxon>
        <taxon>Parabasalia</taxon>
        <taxon>Tritrichomonadida</taxon>
        <taxon>Tritrichomonadidae</taxon>
        <taxon>Tritrichomonas</taxon>
    </lineage>
</organism>
<evidence type="ECO:0000313" key="6">
    <source>
        <dbReference type="Proteomes" id="UP001470230"/>
    </source>
</evidence>
<keyword evidence="3" id="KW-0677">Repeat</keyword>
<dbReference type="InterPro" id="IPR019775">
    <property type="entry name" value="WD40_repeat_CS"/>
</dbReference>
<evidence type="ECO:0000313" key="5">
    <source>
        <dbReference type="EMBL" id="KAK8885280.1"/>
    </source>
</evidence>
<dbReference type="PANTHER" id="PTHR19842:SF0">
    <property type="entry name" value="TARGET OF RAPAMYCIN COMPLEX SUBUNIT LST8"/>
    <property type="match status" value="1"/>
</dbReference>
<gene>
    <name evidence="5" type="ORF">M9Y10_040726</name>
</gene>
<dbReference type="Proteomes" id="UP001470230">
    <property type="component" value="Unassembled WGS sequence"/>
</dbReference>
<dbReference type="Gene3D" id="2.130.10.10">
    <property type="entry name" value="YVTN repeat-like/Quinoprotein amine dehydrogenase"/>
    <property type="match status" value="1"/>
</dbReference>
<dbReference type="SMART" id="SM00320">
    <property type="entry name" value="WD40"/>
    <property type="match status" value="5"/>
</dbReference>
<dbReference type="InterPro" id="IPR001680">
    <property type="entry name" value="WD40_rpt"/>
</dbReference>
<evidence type="ECO:0000256" key="2">
    <source>
        <dbReference type="ARBA" id="ARBA00022574"/>
    </source>
</evidence>
<keyword evidence="2 4" id="KW-0853">WD repeat</keyword>
<feature type="repeat" description="WD" evidence="4">
    <location>
        <begin position="211"/>
        <end position="239"/>
    </location>
</feature>
<feature type="repeat" description="WD" evidence="4">
    <location>
        <begin position="249"/>
        <end position="283"/>
    </location>
</feature>
<proteinExistence type="inferred from homology"/>
<comment type="similarity">
    <text evidence="1">Belongs to the WD repeat LST8 family.</text>
</comment>
<dbReference type="InterPro" id="IPR020472">
    <property type="entry name" value="WD40_PAC1"/>
</dbReference>
<feature type="repeat" description="WD" evidence="4">
    <location>
        <begin position="71"/>
        <end position="103"/>
    </location>
</feature>
<name>A0ABR2K2D1_9EUKA</name>
<keyword evidence="6" id="KW-1185">Reference proteome</keyword>
<dbReference type="SUPFAM" id="SSF50978">
    <property type="entry name" value="WD40 repeat-like"/>
    <property type="match status" value="1"/>
</dbReference>
<sequence>MKPTVLLAASYDLKIHAFDLANGTALSEFEIGNSQANRIVPSGDHHFFVAAYSHIFLFDYFFRNKRPIHSFNAHKGNVTDLTFVPSAFSFFTCGDDQNIKVWDRRTFTPQIVIKAGGALNSLAILPTGFHVITCSESGFIAVFDARNSNCLQKLNLATKPVRSISISPDNSSLVAAVQDGKTICYSLDNETLKEKYTIHTTNDLQIRCTVSPDSSVFATTAADNTSKIWDLKTGELKHSLIGGEKREWVWDASFTDDSSKLCTGSSDGFCKVWDVKQGNMILQTPKIEKCVSAIGLIDV</sequence>
<dbReference type="PROSITE" id="PS50082">
    <property type="entry name" value="WD_REPEATS_2"/>
    <property type="match status" value="3"/>
</dbReference>
<dbReference type="InterPro" id="IPR015943">
    <property type="entry name" value="WD40/YVTN_repeat-like_dom_sf"/>
</dbReference>
<reference evidence="5 6" key="1">
    <citation type="submission" date="2024-04" db="EMBL/GenBank/DDBJ databases">
        <title>Tritrichomonas musculus Genome.</title>
        <authorList>
            <person name="Alves-Ferreira E."/>
            <person name="Grigg M."/>
            <person name="Lorenzi H."/>
            <person name="Galac M."/>
        </authorList>
    </citation>
    <scope>NUCLEOTIDE SEQUENCE [LARGE SCALE GENOMIC DNA]</scope>
    <source>
        <strain evidence="5 6">EAF2021</strain>
    </source>
</reference>
<evidence type="ECO:0000256" key="3">
    <source>
        <dbReference type="ARBA" id="ARBA00022737"/>
    </source>
</evidence>
<dbReference type="PROSITE" id="PS00678">
    <property type="entry name" value="WD_REPEATS_1"/>
    <property type="match status" value="1"/>
</dbReference>
<dbReference type="InterPro" id="IPR036322">
    <property type="entry name" value="WD40_repeat_dom_sf"/>
</dbReference>
<protein>
    <recommendedName>
        <fullName evidence="7">WD repeat protein</fullName>
    </recommendedName>
</protein>
<evidence type="ECO:0000256" key="4">
    <source>
        <dbReference type="PROSITE-ProRule" id="PRU00221"/>
    </source>
</evidence>
<comment type="caution">
    <text evidence="5">The sequence shown here is derived from an EMBL/GenBank/DDBJ whole genome shotgun (WGS) entry which is preliminary data.</text>
</comment>
<evidence type="ECO:0000256" key="1">
    <source>
        <dbReference type="ARBA" id="ARBA00009890"/>
    </source>
</evidence>